<gene>
    <name evidence="2" type="ORF">F9B16_02775</name>
</gene>
<keyword evidence="3" id="KW-1185">Reference proteome</keyword>
<dbReference type="AlphaFoldDB" id="A0A6L3W2U2"/>
<evidence type="ECO:0000313" key="3">
    <source>
        <dbReference type="Proteomes" id="UP000483004"/>
    </source>
</evidence>
<evidence type="ECO:0000256" key="1">
    <source>
        <dbReference type="SAM" id="MobiDB-lite"/>
    </source>
</evidence>
<organism evidence="2 3">
    <name type="scientific">Actinomadura montaniterrae</name>
    <dbReference type="NCBI Taxonomy" id="1803903"/>
    <lineage>
        <taxon>Bacteria</taxon>
        <taxon>Bacillati</taxon>
        <taxon>Actinomycetota</taxon>
        <taxon>Actinomycetes</taxon>
        <taxon>Streptosporangiales</taxon>
        <taxon>Thermomonosporaceae</taxon>
        <taxon>Actinomadura</taxon>
    </lineage>
</organism>
<name>A0A6L3W2U2_9ACTN</name>
<reference evidence="2 3" key="1">
    <citation type="submission" date="2019-09" db="EMBL/GenBank/DDBJ databases">
        <title>Actinomadura physcomitrii sp. nov., a novel actinomycete isolated from moss [Physcomitrium sphaericum (Ludw) Fuernr].</title>
        <authorList>
            <person name="Liu C."/>
            <person name="Zhuang X."/>
        </authorList>
    </citation>
    <scope>NUCLEOTIDE SEQUENCE [LARGE SCALE GENOMIC DNA]</scope>
    <source>
        <strain evidence="2 3">CYP1-1B</strain>
    </source>
</reference>
<comment type="caution">
    <text evidence="2">The sequence shown here is derived from an EMBL/GenBank/DDBJ whole genome shotgun (WGS) entry which is preliminary data.</text>
</comment>
<dbReference type="RefSeq" id="WP_151538202.1">
    <property type="nucleotide sequence ID" value="NZ_WBMR01000003.1"/>
</dbReference>
<proteinExistence type="predicted"/>
<dbReference type="EMBL" id="WBMR01000003">
    <property type="protein sequence ID" value="KAB2388855.1"/>
    <property type="molecule type" value="Genomic_DNA"/>
</dbReference>
<evidence type="ECO:0000313" key="2">
    <source>
        <dbReference type="EMBL" id="KAB2388855.1"/>
    </source>
</evidence>
<accession>A0A6L3W2U2</accession>
<dbReference type="OrthoDB" id="3529419at2"/>
<dbReference type="PROSITE" id="PS51257">
    <property type="entry name" value="PROKAR_LIPOPROTEIN"/>
    <property type="match status" value="1"/>
</dbReference>
<feature type="region of interest" description="Disordered" evidence="1">
    <location>
        <begin position="27"/>
        <end position="48"/>
    </location>
</feature>
<sequence>MRIFQHGLVATLLIVICGCGVIHGKAGDQEGGSRPAGNSPSARVDANGAPAIATTDARGLYLDSLRRQALQPSINLVQEYYLERQAYPGGSREAVISGVDYRTKDVRLEKSEVTVENGKASVAWANWCQGRYQDWFWSSVGRWTQESDQCPSVTDQTWLNDGLGVGGLTPEQADIFVGHLADCKGLINTRGKSVVERAGKQYVRLEIQVTPQVVGSGDPIGAGMYLDAFKYTELKADTHPYNLIGKEVDALRIVRYIDPQTRLPVYSETQASGDGEWTMHRVEYSFGGPVQSRPRPARVGIPQMTWQPERR</sequence>
<protein>
    <submittedName>
        <fullName evidence="2">Uncharacterized protein</fullName>
    </submittedName>
</protein>
<dbReference type="Proteomes" id="UP000483004">
    <property type="component" value="Unassembled WGS sequence"/>
</dbReference>